<evidence type="ECO:0000313" key="12">
    <source>
        <dbReference type="EMBL" id="MSS77279.1"/>
    </source>
</evidence>
<evidence type="ECO:0000256" key="1">
    <source>
        <dbReference type="ARBA" id="ARBA00022722"/>
    </source>
</evidence>
<reference evidence="12 13" key="1">
    <citation type="submission" date="2019-08" db="EMBL/GenBank/DDBJ databases">
        <title>In-depth cultivation of the pig gut microbiome towards novel bacterial diversity and tailored functional studies.</title>
        <authorList>
            <person name="Wylensek D."/>
            <person name="Hitch T.C.A."/>
            <person name="Clavel T."/>
        </authorList>
    </citation>
    <scope>NUCLEOTIDE SEQUENCE [LARGE SCALE GENOMIC DNA]</scope>
    <source>
        <strain evidence="12 13">WCA-380-WT-2B</strain>
    </source>
</reference>
<dbReference type="AlphaFoldDB" id="A0A6N7VUA5"/>
<proteinExistence type="predicted"/>
<dbReference type="RefSeq" id="WP_154539263.1">
    <property type="nucleotide sequence ID" value="NZ_VULQ01000002.1"/>
</dbReference>
<feature type="domain" description="PD-(D/E)XK endonuclease-like" evidence="10">
    <location>
        <begin position="770"/>
        <end position="1096"/>
    </location>
</feature>
<evidence type="ECO:0000256" key="9">
    <source>
        <dbReference type="ARBA" id="ARBA00023204"/>
    </source>
</evidence>
<dbReference type="GO" id="GO:0003677">
    <property type="term" value="F:DNA binding"/>
    <property type="evidence" value="ECO:0007669"/>
    <property type="project" value="UniProtKB-KW"/>
</dbReference>
<sequence>MINIIMSKFPEENSLYIYKEIENKLENKEKSFLIVPEQYTLESDMDFINSIKFNAVMDAKVLSFKSLITYLKQRLTINKKESLSKTSKTIIITSILYKLDDKLKLFSNKADDVDFVNELSEFFSNIKEYYFDDDFFKSIEENDNIDSMTRLKFKEIKLIYDKYCEKIKKTYLDSEDELSFIKENIKNCEFLKNTNFYFDKFDLLSDLRLDFIKELIKIGAKISVSISVDKEYYENNMSNDLSIFDQGFNFIERLKELDKIRIIPINKRDSFEDIKHLYENFEKYRPKIYPKEPQNIYFLESISSTNEVENAGLIIEKLIREGTSFSSIAIVMANASEYENIIKRIFDRLNIAIFIDKSKKMTENSVLKTWLSLLRIIVFNFRKEDLESFIRSGLLDFGENSLQRVISFQNYMSERKIKGSMIFEDKYFELDEEYYEGKKELKDEKQKELLAVNSIRKSIVELIKPLYEYRKDIHKASELVNLIYYTLDNNLIKNGFRHYQDNIKEKDLSIYEENSQIWNKFMTILEQVVAILGEGMISLNMIYKLIEKACENTTISIIPPAIDQVLIGDFDKDRINDRDIKIFIGMNDLYFPNSNNSYTLISEKEKNQLKNENINLKIYEDNKDDKKLLNLLRMITTSKKIFFSYSLINKSNEAMNISSSLADIIQIFPKASIRKITGQRYDLLKYSKDKLDEFSYANLWKVKRNEKIKDDEKNITRTYLKFKKDSKEDKIYNDAKTRSYGLFLKGFNYSKDKKILNKNIAFNLYNKNKFTVSEIEAYAKCPYKYFVNYGLKARDLESLDIDYMELGNIVHYNMEKISRKLINEDIDKIDKESLDKLVEDNFKQSIKLSLDKVRASDNKNKFILSNIYESSKNSSKKILEQIKQGEFKIDTVEEKYGKNQAYPEVYVDGKNYLEGRIDRIDKYGDYIRIIDYKTGSKDIKIENILNGIELQLFVYMISVKGKISEKSKDYLKPVASFYLPLKDEVKSLKSSYDKENIEKIYNDKLKMNGLIIKINEEVLKLLDTDYDGKNSDIFKIQRGAKNIFTVEEEEVLERFIKKLISNYIIEIKSGNIALNPIRINESTYECQICPYRSICKFDYSIDQDKFKDIDKNLSIKDIKKELDNE</sequence>
<protein>
    <submittedName>
        <fullName evidence="12">Uncharacterized protein</fullName>
    </submittedName>
</protein>
<dbReference type="Gene3D" id="3.90.320.10">
    <property type="match status" value="1"/>
</dbReference>
<dbReference type="InterPro" id="IPR049035">
    <property type="entry name" value="ADDB_N"/>
</dbReference>
<keyword evidence="13" id="KW-1185">Reference proteome</keyword>
<gene>
    <name evidence="12" type="ORF">FYJ26_02395</name>
</gene>
<keyword evidence="1" id="KW-0540">Nuclease</keyword>
<accession>A0A6N7VUA5</accession>
<dbReference type="InterPro" id="IPR011604">
    <property type="entry name" value="PDDEXK-like_dom_sf"/>
</dbReference>
<dbReference type="InterPro" id="IPR038726">
    <property type="entry name" value="PDDEXK_AddAB-type"/>
</dbReference>
<keyword evidence="8" id="KW-0238">DNA-binding</keyword>
<dbReference type="GO" id="GO:0004386">
    <property type="term" value="F:helicase activity"/>
    <property type="evidence" value="ECO:0007669"/>
    <property type="project" value="UniProtKB-KW"/>
</dbReference>
<keyword evidence="9" id="KW-0234">DNA repair</keyword>
<keyword evidence="6" id="KW-0269">Exonuclease</keyword>
<feature type="domain" description="ATP-dependent helicase/deoxyribonuclease subunit B N-terminal" evidence="11">
    <location>
        <begin position="14"/>
        <end position="269"/>
    </location>
</feature>
<evidence type="ECO:0000259" key="10">
    <source>
        <dbReference type="Pfam" id="PF12705"/>
    </source>
</evidence>
<evidence type="ECO:0000256" key="8">
    <source>
        <dbReference type="ARBA" id="ARBA00023125"/>
    </source>
</evidence>
<comment type="caution">
    <text evidence="12">The sequence shown here is derived from an EMBL/GenBank/DDBJ whole genome shotgun (WGS) entry which is preliminary data.</text>
</comment>
<dbReference type="Gene3D" id="3.40.50.300">
    <property type="entry name" value="P-loop containing nucleotide triphosphate hydrolases"/>
    <property type="match status" value="4"/>
</dbReference>
<name>A0A6N7VUA5_9FIRM</name>
<keyword evidence="4" id="KW-0378">Hydrolase</keyword>
<keyword evidence="3" id="KW-0227">DNA damage</keyword>
<evidence type="ECO:0000256" key="2">
    <source>
        <dbReference type="ARBA" id="ARBA00022741"/>
    </source>
</evidence>
<dbReference type="InterPro" id="IPR011335">
    <property type="entry name" value="Restrct_endonuc-II-like"/>
</dbReference>
<keyword evidence="2" id="KW-0547">Nucleotide-binding</keyword>
<keyword evidence="7" id="KW-0067">ATP-binding</keyword>
<dbReference type="EMBL" id="VULQ01000002">
    <property type="protein sequence ID" value="MSS77279.1"/>
    <property type="molecule type" value="Genomic_DNA"/>
</dbReference>
<evidence type="ECO:0000256" key="4">
    <source>
        <dbReference type="ARBA" id="ARBA00022801"/>
    </source>
</evidence>
<dbReference type="GO" id="GO:0005524">
    <property type="term" value="F:ATP binding"/>
    <property type="evidence" value="ECO:0007669"/>
    <property type="project" value="UniProtKB-KW"/>
</dbReference>
<dbReference type="SUPFAM" id="SSF52980">
    <property type="entry name" value="Restriction endonuclease-like"/>
    <property type="match status" value="1"/>
</dbReference>
<dbReference type="SUPFAM" id="SSF52540">
    <property type="entry name" value="P-loop containing nucleoside triphosphate hydrolases"/>
    <property type="match status" value="1"/>
</dbReference>
<dbReference type="Proteomes" id="UP000441925">
    <property type="component" value="Unassembled WGS sequence"/>
</dbReference>
<evidence type="ECO:0000256" key="6">
    <source>
        <dbReference type="ARBA" id="ARBA00022839"/>
    </source>
</evidence>
<evidence type="ECO:0000259" key="11">
    <source>
        <dbReference type="Pfam" id="PF21445"/>
    </source>
</evidence>
<dbReference type="GO" id="GO:0004527">
    <property type="term" value="F:exonuclease activity"/>
    <property type="evidence" value="ECO:0007669"/>
    <property type="project" value="UniProtKB-KW"/>
</dbReference>
<keyword evidence="5" id="KW-0347">Helicase</keyword>
<evidence type="ECO:0000313" key="13">
    <source>
        <dbReference type="Proteomes" id="UP000441925"/>
    </source>
</evidence>
<evidence type="ECO:0000256" key="7">
    <source>
        <dbReference type="ARBA" id="ARBA00022840"/>
    </source>
</evidence>
<organism evidence="12 13">
    <name type="scientific">Anaerococcus porci</name>
    <dbReference type="NCBI Taxonomy" id="2652269"/>
    <lineage>
        <taxon>Bacteria</taxon>
        <taxon>Bacillati</taxon>
        <taxon>Bacillota</taxon>
        <taxon>Tissierellia</taxon>
        <taxon>Tissierellales</taxon>
        <taxon>Peptoniphilaceae</taxon>
        <taxon>Anaerococcus</taxon>
    </lineage>
</organism>
<dbReference type="InterPro" id="IPR027417">
    <property type="entry name" value="P-loop_NTPase"/>
</dbReference>
<evidence type="ECO:0000256" key="5">
    <source>
        <dbReference type="ARBA" id="ARBA00022806"/>
    </source>
</evidence>
<dbReference type="Pfam" id="PF12705">
    <property type="entry name" value="PDDEXK_1"/>
    <property type="match status" value="1"/>
</dbReference>
<evidence type="ECO:0000256" key="3">
    <source>
        <dbReference type="ARBA" id="ARBA00022763"/>
    </source>
</evidence>
<dbReference type="GO" id="GO:0006281">
    <property type="term" value="P:DNA repair"/>
    <property type="evidence" value="ECO:0007669"/>
    <property type="project" value="UniProtKB-KW"/>
</dbReference>
<dbReference type="Pfam" id="PF21445">
    <property type="entry name" value="ADDB_N"/>
    <property type="match status" value="1"/>
</dbReference>